<dbReference type="EMBL" id="GBRH01205411">
    <property type="protein sequence ID" value="JAD92484.1"/>
    <property type="molecule type" value="Transcribed_RNA"/>
</dbReference>
<reference evidence="1" key="2">
    <citation type="journal article" date="2015" name="Data Brief">
        <title>Shoot transcriptome of the giant reed, Arundo donax.</title>
        <authorList>
            <person name="Barrero R.A."/>
            <person name="Guerrero F.D."/>
            <person name="Moolhuijzen P."/>
            <person name="Goolsby J.A."/>
            <person name="Tidwell J."/>
            <person name="Bellgard S.E."/>
            <person name="Bellgard M.I."/>
        </authorList>
    </citation>
    <scope>NUCLEOTIDE SEQUENCE</scope>
    <source>
        <tissue evidence="1">Shoot tissue taken approximately 20 cm above the soil surface</tissue>
    </source>
</reference>
<dbReference type="AlphaFoldDB" id="A0A0A9DV70"/>
<proteinExistence type="predicted"/>
<reference evidence="1" key="1">
    <citation type="submission" date="2014-09" db="EMBL/GenBank/DDBJ databases">
        <authorList>
            <person name="Magalhaes I.L.F."/>
            <person name="Oliveira U."/>
            <person name="Santos F.R."/>
            <person name="Vidigal T.H.D.A."/>
            <person name="Brescovit A.D."/>
            <person name="Santos A.J."/>
        </authorList>
    </citation>
    <scope>NUCLEOTIDE SEQUENCE</scope>
    <source>
        <tissue evidence="1">Shoot tissue taken approximately 20 cm above the soil surface</tissue>
    </source>
</reference>
<evidence type="ECO:0000313" key="1">
    <source>
        <dbReference type="EMBL" id="JAD92484.1"/>
    </source>
</evidence>
<organism evidence="1">
    <name type="scientific">Arundo donax</name>
    <name type="common">Giant reed</name>
    <name type="synonym">Donax arundinaceus</name>
    <dbReference type="NCBI Taxonomy" id="35708"/>
    <lineage>
        <taxon>Eukaryota</taxon>
        <taxon>Viridiplantae</taxon>
        <taxon>Streptophyta</taxon>
        <taxon>Embryophyta</taxon>
        <taxon>Tracheophyta</taxon>
        <taxon>Spermatophyta</taxon>
        <taxon>Magnoliopsida</taxon>
        <taxon>Liliopsida</taxon>
        <taxon>Poales</taxon>
        <taxon>Poaceae</taxon>
        <taxon>PACMAD clade</taxon>
        <taxon>Arundinoideae</taxon>
        <taxon>Arundineae</taxon>
        <taxon>Arundo</taxon>
    </lineage>
</organism>
<name>A0A0A9DV70_ARUDO</name>
<sequence>MSCFHNGWFVCDTWVILKSFQLVHRCFYHPQIYHAKSDASTRPNNLDHSIVQSHYASIL</sequence>
<accession>A0A0A9DV70</accession>
<protein>
    <submittedName>
        <fullName evidence="1">Uncharacterized protein</fullName>
    </submittedName>
</protein>